<gene>
    <name evidence="1" type="ORF">BCR44DRAFT_1427925</name>
</gene>
<evidence type="ECO:0000313" key="1">
    <source>
        <dbReference type="EMBL" id="ORZ38852.1"/>
    </source>
</evidence>
<accession>A0A1Y2I0B9</accession>
<reference evidence="1 2" key="1">
    <citation type="submission" date="2016-07" db="EMBL/GenBank/DDBJ databases">
        <title>Pervasive Adenine N6-methylation of Active Genes in Fungi.</title>
        <authorList>
            <consortium name="DOE Joint Genome Institute"/>
            <person name="Mondo S.J."/>
            <person name="Dannebaum R.O."/>
            <person name="Kuo R.C."/>
            <person name="Labutti K."/>
            <person name="Haridas S."/>
            <person name="Kuo A."/>
            <person name="Salamov A."/>
            <person name="Ahrendt S.R."/>
            <person name="Lipzen A."/>
            <person name="Sullivan W."/>
            <person name="Andreopoulos W.B."/>
            <person name="Clum A."/>
            <person name="Lindquist E."/>
            <person name="Daum C."/>
            <person name="Ramamoorthy G.K."/>
            <person name="Gryganskyi A."/>
            <person name="Culley D."/>
            <person name="Magnuson J.K."/>
            <person name="James T.Y."/>
            <person name="O'Malley M.A."/>
            <person name="Stajich J.E."/>
            <person name="Spatafora J.W."/>
            <person name="Visel A."/>
            <person name="Grigoriev I.V."/>
        </authorList>
    </citation>
    <scope>NUCLEOTIDE SEQUENCE [LARGE SCALE GENOMIC DNA]</scope>
    <source>
        <strain evidence="1 2">PL171</strain>
    </source>
</reference>
<proteinExistence type="predicted"/>
<keyword evidence="2" id="KW-1185">Reference proteome</keyword>
<dbReference type="Proteomes" id="UP000193411">
    <property type="component" value="Unassembled WGS sequence"/>
</dbReference>
<organism evidence="1 2">
    <name type="scientific">Catenaria anguillulae PL171</name>
    <dbReference type="NCBI Taxonomy" id="765915"/>
    <lineage>
        <taxon>Eukaryota</taxon>
        <taxon>Fungi</taxon>
        <taxon>Fungi incertae sedis</taxon>
        <taxon>Blastocladiomycota</taxon>
        <taxon>Blastocladiomycetes</taxon>
        <taxon>Blastocladiales</taxon>
        <taxon>Catenariaceae</taxon>
        <taxon>Catenaria</taxon>
    </lineage>
</organism>
<comment type="caution">
    <text evidence="1">The sequence shown here is derived from an EMBL/GenBank/DDBJ whole genome shotgun (WGS) entry which is preliminary data.</text>
</comment>
<name>A0A1Y2I0B9_9FUNG</name>
<protein>
    <submittedName>
        <fullName evidence="1">Uncharacterized protein</fullName>
    </submittedName>
</protein>
<dbReference type="EMBL" id="MCFL01000007">
    <property type="protein sequence ID" value="ORZ38852.1"/>
    <property type="molecule type" value="Genomic_DNA"/>
</dbReference>
<dbReference type="AlphaFoldDB" id="A0A1Y2I0B9"/>
<evidence type="ECO:0000313" key="2">
    <source>
        <dbReference type="Proteomes" id="UP000193411"/>
    </source>
</evidence>
<sequence>MRWGGWWGQIARVNRVGNITWSVQAWVSLGLGHGAARRGARVDGSGGVGTTKVCACDRVVSVVINKAHNDSGYPVDAETTNMPAVEWPSVIVWHAVSVQNGLVAWDSVSVRDNKVPAS</sequence>